<evidence type="ECO:0000313" key="3">
    <source>
        <dbReference type="Proteomes" id="UP000673975"/>
    </source>
</evidence>
<protein>
    <submittedName>
        <fullName evidence="2">Uncharacterized protein</fullName>
    </submittedName>
</protein>
<dbReference type="EMBL" id="JAFIDN010000006">
    <property type="protein sequence ID" value="MBP3192894.1"/>
    <property type="molecule type" value="Genomic_DNA"/>
</dbReference>
<accession>A0A8J7UX39</accession>
<dbReference type="Proteomes" id="UP000673975">
    <property type="component" value="Unassembled WGS sequence"/>
</dbReference>
<organism evidence="2 3">
    <name type="scientific">Natronogracilivirga saccharolytica</name>
    <dbReference type="NCBI Taxonomy" id="2812953"/>
    <lineage>
        <taxon>Bacteria</taxon>
        <taxon>Pseudomonadati</taxon>
        <taxon>Balneolota</taxon>
        <taxon>Balneolia</taxon>
        <taxon>Balneolales</taxon>
        <taxon>Cyclonatronaceae</taxon>
        <taxon>Natronogracilivirga</taxon>
    </lineage>
</organism>
<dbReference type="AlphaFoldDB" id="A0A8J7UX39"/>
<feature type="compositionally biased region" description="Gly residues" evidence="1">
    <location>
        <begin position="51"/>
        <end position="73"/>
    </location>
</feature>
<proteinExistence type="predicted"/>
<comment type="caution">
    <text evidence="2">The sequence shown here is derived from an EMBL/GenBank/DDBJ whole genome shotgun (WGS) entry which is preliminary data.</text>
</comment>
<feature type="region of interest" description="Disordered" evidence="1">
    <location>
        <begin position="25"/>
        <end position="75"/>
    </location>
</feature>
<keyword evidence="3" id="KW-1185">Reference proteome</keyword>
<feature type="non-terminal residue" evidence="2">
    <location>
        <position position="1"/>
    </location>
</feature>
<evidence type="ECO:0000256" key="1">
    <source>
        <dbReference type="SAM" id="MobiDB-lite"/>
    </source>
</evidence>
<gene>
    <name evidence="2" type="ORF">NATSA_09490</name>
</gene>
<sequence>QNAGLNGGMGYTFFDGRLNTNVNMGVSRNQVTREVAGDPEVPDNGGEEPGDSGGGGSVQGGAGGSPAGSGGGNVQVRNVSWQINGNARASYRLMDAASLDLSVRTNNNMISQGAGSGFSELETRLGFSYRF</sequence>
<reference evidence="2" key="1">
    <citation type="submission" date="2021-02" db="EMBL/GenBank/DDBJ databases">
        <title>Natronogracilivirga saccharolytica gen. nov. sp. nov. a new anaerobic, haloalkiliphilic carbohydrate-fermenting bacterium from soda lake and proposing of Cyclonatronumiaceae fam. nov. in the phylum Balneolaeota.</title>
        <authorList>
            <person name="Zhilina T.N."/>
            <person name="Sorokin D.Y."/>
            <person name="Zavarzina D.G."/>
            <person name="Toshchakov S.V."/>
            <person name="Kublanov I.V."/>
        </authorList>
    </citation>
    <scope>NUCLEOTIDE SEQUENCE</scope>
    <source>
        <strain evidence="2">Z-1702</strain>
    </source>
</reference>
<name>A0A8J7UX39_9BACT</name>
<evidence type="ECO:0000313" key="2">
    <source>
        <dbReference type="EMBL" id="MBP3192894.1"/>
    </source>
</evidence>